<evidence type="ECO:0000313" key="3">
    <source>
        <dbReference type="EMBL" id="KIL47345.1"/>
    </source>
</evidence>
<dbReference type="SUPFAM" id="SSF56281">
    <property type="entry name" value="Metallo-hydrolase/oxidoreductase"/>
    <property type="match status" value="1"/>
</dbReference>
<keyword evidence="1" id="KW-0862">Zinc</keyword>
<reference evidence="3 4" key="1">
    <citation type="submission" date="2015-01" db="EMBL/GenBank/DDBJ databases">
        <title>Jeotgalibacillus campisalis genome sequencing.</title>
        <authorList>
            <person name="Goh K.M."/>
            <person name="Chan K.-G."/>
            <person name="Yaakop A.S."/>
            <person name="Ee R."/>
            <person name="Gan H.M."/>
            <person name="Chan C.S."/>
        </authorList>
    </citation>
    <scope>NUCLEOTIDE SEQUENCE [LARGE SCALE GENOMIC DNA]</scope>
    <source>
        <strain evidence="3 4">SF-57</strain>
    </source>
</reference>
<dbReference type="InterPro" id="IPR001279">
    <property type="entry name" value="Metallo-B-lactamas"/>
</dbReference>
<proteinExistence type="predicted"/>
<dbReference type="Pfam" id="PF12706">
    <property type="entry name" value="Lactamase_B_2"/>
    <property type="match status" value="1"/>
</dbReference>
<evidence type="ECO:0000259" key="2">
    <source>
        <dbReference type="SMART" id="SM00849"/>
    </source>
</evidence>
<name>A0A0C2RAK2_9BACL</name>
<dbReference type="EMBL" id="JXRR01000014">
    <property type="protein sequence ID" value="KIL47345.1"/>
    <property type="molecule type" value="Genomic_DNA"/>
</dbReference>
<dbReference type="AlphaFoldDB" id="A0A0C2RAK2"/>
<gene>
    <name evidence="3" type="ORF">KR50_15120</name>
</gene>
<evidence type="ECO:0000313" key="4">
    <source>
        <dbReference type="Proteomes" id="UP000031972"/>
    </source>
</evidence>
<protein>
    <recommendedName>
        <fullName evidence="2">Metallo-beta-lactamase domain-containing protein</fullName>
    </recommendedName>
</protein>
<dbReference type="GO" id="GO:0042781">
    <property type="term" value="F:3'-tRNA processing endoribonuclease activity"/>
    <property type="evidence" value="ECO:0007669"/>
    <property type="project" value="TreeGrafter"/>
</dbReference>
<dbReference type="Gene3D" id="3.60.15.10">
    <property type="entry name" value="Ribonuclease Z/Hydroxyacylglutathione hydrolase-like"/>
    <property type="match status" value="1"/>
</dbReference>
<sequence length="254" mass="27902">MKVTVVGFWGGYPKMNEASSGYLIEQDNFRILLDCGSGVLSHLQRYVSPEELDAVVITHYHPDHTADIGVLQHALLIQHFLQNKKIHVQAYGHSEDKAGLDSLHYKELMTAHAYIPEETLTLGPFTLSFLKTIHPVPCYAVKVKSDQGVMVFTADSAYQEEFISFAKEVDLLISECNFYKGMDAASAGHMTSEDAAAIAEAANVKTLMLSHLPHFGDLNQLVSEAQETYKGKILLASSGLSITYSQGGTSDAIY</sequence>
<dbReference type="PANTHER" id="PTHR46018">
    <property type="entry name" value="ZINC PHOSPHODIESTERASE ELAC PROTEIN 1"/>
    <property type="match status" value="1"/>
</dbReference>
<dbReference type="CDD" id="cd07716">
    <property type="entry name" value="RNaseZ_short-form-like_MBL-fold"/>
    <property type="match status" value="1"/>
</dbReference>
<keyword evidence="4" id="KW-1185">Reference proteome</keyword>
<organism evidence="3 4">
    <name type="scientific">Jeotgalibacillus campisalis</name>
    <dbReference type="NCBI Taxonomy" id="220754"/>
    <lineage>
        <taxon>Bacteria</taxon>
        <taxon>Bacillati</taxon>
        <taxon>Bacillota</taxon>
        <taxon>Bacilli</taxon>
        <taxon>Bacillales</taxon>
        <taxon>Caryophanaceae</taxon>
        <taxon>Jeotgalibacillus</taxon>
    </lineage>
</organism>
<feature type="domain" description="Metallo-beta-lactamase" evidence="2">
    <location>
        <begin position="18"/>
        <end position="211"/>
    </location>
</feature>
<dbReference type="Proteomes" id="UP000031972">
    <property type="component" value="Unassembled WGS sequence"/>
</dbReference>
<dbReference type="PANTHER" id="PTHR46018:SF4">
    <property type="entry name" value="METALLO-HYDROLASE YHFI-RELATED"/>
    <property type="match status" value="1"/>
</dbReference>
<dbReference type="InterPro" id="IPR036866">
    <property type="entry name" value="RibonucZ/Hydroxyglut_hydro"/>
</dbReference>
<dbReference type="SMART" id="SM00849">
    <property type="entry name" value="Lactamase_B"/>
    <property type="match status" value="1"/>
</dbReference>
<dbReference type="PATRIC" id="fig|220754.4.peg.1535"/>
<comment type="caution">
    <text evidence="3">The sequence shown here is derived from an EMBL/GenBank/DDBJ whole genome shotgun (WGS) entry which is preliminary data.</text>
</comment>
<accession>A0A0C2RAK2</accession>
<dbReference type="OrthoDB" id="9794898at2"/>
<evidence type="ECO:0000256" key="1">
    <source>
        <dbReference type="ARBA" id="ARBA00022833"/>
    </source>
</evidence>